<protein>
    <submittedName>
        <fullName evidence="4">ATP-binding cassette domain-containing protein</fullName>
    </submittedName>
</protein>
<dbReference type="Proteomes" id="UP000265742">
    <property type="component" value="Unassembled WGS sequence"/>
</dbReference>
<keyword evidence="2 4" id="KW-0067">ATP-binding</keyword>
<dbReference type="PROSITE" id="PS50893">
    <property type="entry name" value="ABC_TRANSPORTER_2"/>
    <property type="match status" value="1"/>
</dbReference>
<dbReference type="InterPro" id="IPR027417">
    <property type="entry name" value="P-loop_NTPase"/>
</dbReference>
<dbReference type="RefSeq" id="WP_119482464.1">
    <property type="nucleotide sequence ID" value="NZ_QXTG01000002.1"/>
</dbReference>
<dbReference type="PANTHER" id="PTHR24220">
    <property type="entry name" value="IMPORT ATP-BINDING PROTEIN"/>
    <property type="match status" value="1"/>
</dbReference>
<dbReference type="OrthoDB" id="3176024at2"/>
<organism evidence="4 5">
    <name type="scientific">Amnibacterium setariae</name>
    <dbReference type="NCBI Taxonomy" id="2306585"/>
    <lineage>
        <taxon>Bacteria</taxon>
        <taxon>Bacillati</taxon>
        <taxon>Actinomycetota</taxon>
        <taxon>Actinomycetes</taxon>
        <taxon>Micrococcales</taxon>
        <taxon>Microbacteriaceae</taxon>
        <taxon>Amnibacterium</taxon>
    </lineage>
</organism>
<dbReference type="GO" id="GO:0022857">
    <property type="term" value="F:transmembrane transporter activity"/>
    <property type="evidence" value="ECO:0007669"/>
    <property type="project" value="TreeGrafter"/>
</dbReference>
<dbReference type="InterPro" id="IPR003593">
    <property type="entry name" value="AAA+_ATPase"/>
</dbReference>
<dbReference type="EMBL" id="QXTG01000002">
    <property type="protein sequence ID" value="RIX28154.1"/>
    <property type="molecule type" value="Genomic_DNA"/>
</dbReference>
<evidence type="ECO:0000313" key="4">
    <source>
        <dbReference type="EMBL" id="RIX28154.1"/>
    </source>
</evidence>
<dbReference type="InterPro" id="IPR003439">
    <property type="entry name" value="ABC_transporter-like_ATP-bd"/>
</dbReference>
<dbReference type="SMART" id="SM00382">
    <property type="entry name" value="AAA"/>
    <property type="match status" value="1"/>
</dbReference>
<dbReference type="PANTHER" id="PTHR24220:SF659">
    <property type="entry name" value="TRANSPORTER, PUTATIVE-RELATED"/>
    <property type="match status" value="1"/>
</dbReference>
<dbReference type="SUPFAM" id="SSF52540">
    <property type="entry name" value="P-loop containing nucleoside triphosphate hydrolases"/>
    <property type="match status" value="1"/>
</dbReference>
<dbReference type="GO" id="GO:0005886">
    <property type="term" value="C:plasma membrane"/>
    <property type="evidence" value="ECO:0007669"/>
    <property type="project" value="TreeGrafter"/>
</dbReference>
<comment type="caution">
    <text evidence="4">The sequence shown here is derived from an EMBL/GenBank/DDBJ whole genome shotgun (WGS) entry which is preliminary data.</text>
</comment>
<sequence>MTGPLVELQGVSVRRAGRDVLQDVDLAIGAGRSVALVGPSGSGKSTLLELLGGLARPDRGRVVRELPEERIGLVLQGHGLVSLLTAEENAAVPLQAPERPRLARAEVRRRATAALAGVGLDAVADHLVEALSGGQQQRVAVARALVTEPDLLLADEPTAALDAENREHVADLLFALPARGTALVVATHDRALAARADVVLHVESGRLRTG</sequence>
<gene>
    <name evidence="4" type="ORF">D1781_11785</name>
</gene>
<evidence type="ECO:0000259" key="3">
    <source>
        <dbReference type="PROSITE" id="PS50893"/>
    </source>
</evidence>
<dbReference type="Pfam" id="PF00005">
    <property type="entry name" value="ABC_tran"/>
    <property type="match status" value="1"/>
</dbReference>
<dbReference type="InterPro" id="IPR015854">
    <property type="entry name" value="ABC_transpr_LolD-like"/>
</dbReference>
<dbReference type="InterPro" id="IPR017871">
    <property type="entry name" value="ABC_transporter-like_CS"/>
</dbReference>
<keyword evidence="5" id="KW-1185">Reference proteome</keyword>
<reference evidence="5" key="1">
    <citation type="submission" date="2018-09" db="EMBL/GenBank/DDBJ databases">
        <authorList>
            <person name="Kim I."/>
        </authorList>
    </citation>
    <scope>NUCLEOTIDE SEQUENCE [LARGE SCALE GENOMIC DNA]</scope>
    <source>
        <strain evidence="5">DD4a</strain>
    </source>
</reference>
<feature type="domain" description="ABC transporter" evidence="3">
    <location>
        <begin position="6"/>
        <end position="210"/>
    </location>
</feature>
<evidence type="ECO:0000256" key="1">
    <source>
        <dbReference type="ARBA" id="ARBA00022741"/>
    </source>
</evidence>
<dbReference type="Gene3D" id="3.40.50.300">
    <property type="entry name" value="P-loop containing nucleotide triphosphate hydrolases"/>
    <property type="match status" value="1"/>
</dbReference>
<evidence type="ECO:0000313" key="5">
    <source>
        <dbReference type="Proteomes" id="UP000265742"/>
    </source>
</evidence>
<evidence type="ECO:0000256" key="2">
    <source>
        <dbReference type="ARBA" id="ARBA00022840"/>
    </source>
</evidence>
<dbReference type="PROSITE" id="PS50096">
    <property type="entry name" value="IQ"/>
    <property type="match status" value="1"/>
</dbReference>
<dbReference type="AlphaFoldDB" id="A0A3A1U5C6"/>
<keyword evidence="1" id="KW-0547">Nucleotide-binding</keyword>
<proteinExistence type="predicted"/>
<dbReference type="GO" id="GO:0005524">
    <property type="term" value="F:ATP binding"/>
    <property type="evidence" value="ECO:0007669"/>
    <property type="project" value="UniProtKB-KW"/>
</dbReference>
<accession>A0A3A1U5C6</accession>
<dbReference type="GO" id="GO:0016887">
    <property type="term" value="F:ATP hydrolysis activity"/>
    <property type="evidence" value="ECO:0007669"/>
    <property type="project" value="InterPro"/>
</dbReference>
<name>A0A3A1U5C6_9MICO</name>
<dbReference type="PROSITE" id="PS00211">
    <property type="entry name" value="ABC_TRANSPORTER_1"/>
    <property type="match status" value="1"/>
</dbReference>